<keyword evidence="4" id="KW-1185">Reference proteome</keyword>
<protein>
    <submittedName>
        <fullName evidence="3">Uncharacterized protein</fullName>
    </submittedName>
</protein>
<evidence type="ECO:0000256" key="1">
    <source>
        <dbReference type="SAM" id="MobiDB-lite"/>
    </source>
</evidence>
<organism evidence="3 4">
    <name type="scientific">Eumeta variegata</name>
    <name type="common">Bagworm moth</name>
    <name type="synonym">Eumeta japonica</name>
    <dbReference type="NCBI Taxonomy" id="151549"/>
    <lineage>
        <taxon>Eukaryota</taxon>
        <taxon>Metazoa</taxon>
        <taxon>Ecdysozoa</taxon>
        <taxon>Arthropoda</taxon>
        <taxon>Hexapoda</taxon>
        <taxon>Insecta</taxon>
        <taxon>Pterygota</taxon>
        <taxon>Neoptera</taxon>
        <taxon>Endopterygota</taxon>
        <taxon>Lepidoptera</taxon>
        <taxon>Glossata</taxon>
        <taxon>Ditrysia</taxon>
        <taxon>Tineoidea</taxon>
        <taxon>Psychidae</taxon>
        <taxon>Oiketicinae</taxon>
        <taxon>Eumeta</taxon>
    </lineage>
</organism>
<dbReference type="Proteomes" id="UP000299102">
    <property type="component" value="Unassembled WGS sequence"/>
</dbReference>
<name>A0A4C1XKP3_EUMVA</name>
<comment type="caution">
    <text evidence="3">The sequence shown here is derived from an EMBL/GenBank/DDBJ whole genome shotgun (WGS) entry which is preliminary data.</text>
</comment>
<accession>A0A4C1XKP3</accession>
<dbReference type="AlphaFoldDB" id="A0A4C1XKP3"/>
<evidence type="ECO:0000313" key="4">
    <source>
        <dbReference type="Proteomes" id="UP000299102"/>
    </source>
</evidence>
<proteinExistence type="predicted"/>
<keyword evidence="2" id="KW-0472">Membrane</keyword>
<sequence length="197" mass="21449">MKTERGAESRGKTRTEIENGTGVNMGREKSIRIKSLVGYEMGTKAKIKSGNGVEKECEVGIRIEIVNEIAVKSEPAFRLTSIDTKDEGIHFVDDEGKSRHRLKAIRQILILSVSAGFTVSQSIKGAGHRDPLRRERSPKRNLKKHRHATVTVVAVVVAVVAVVVTVVAVIFGGSRAALGRCGGFESKPLDPKQLIKL</sequence>
<keyword evidence="2" id="KW-0812">Transmembrane</keyword>
<feature type="transmembrane region" description="Helical" evidence="2">
    <location>
        <begin position="147"/>
        <end position="171"/>
    </location>
</feature>
<reference evidence="3 4" key="1">
    <citation type="journal article" date="2019" name="Commun. Biol.">
        <title>The bagworm genome reveals a unique fibroin gene that provides high tensile strength.</title>
        <authorList>
            <person name="Kono N."/>
            <person name="Nakamura H."/>
            <person name="Ohtoshi R."/>
            <person name="Tomita M."/>
            <person name="Numata K."/>
            <person name="Arakawa K."/>
        </authorList>
    </citation>
    <scope>NUCLEOTIDE SEQUENCE [LARGE SCALE GENOMIC DNA]</scope>
</reference>
<evidence type="ECO:0000256" key="2">
    <source>
        <dbReference type="SAM" id="Phobius"/>
    </source>
</evidence>
<evidence type="ECO:0000313" key="3">
    <source>
        <dbReference type="EMBL" id="GBP62847.1"/>
    </source>
</evidence>
<feature type="compositionally biased region" description="Basic and acidic residues" evidence="1">
    <location>
        <begin position="1"/>
        <end position="17"/>
    </location>
</feature>
<feature type="region of interest" description="Disordered" evidence="1">
    <location>
        <begin position="1"/>
        <end position="20"/>
    </location>
</feature>
<dbReference type="EMBL" id="BGZK01000851">
    <property type="protein sequence ID" value="GBP62847.1"/>
    <property type="molecule type" value="Genomic_DNA"/>
</dbReference>
<keyword evidence="2" id="KW-1133">Transmembrane helix</keyword>
<gene>
    <name evidence="3" type="ORF">EVAR_44702_1</name>
</gene>